<sequence>MELFMQNYALVFIVGLLTGVLTLMLRAFVITAVQAALLAVMPVLPDVGMLLSILSVVQVLLSGWILFKMVKVIDMGYRLVLEKTH</sequence>
<evidence type="ECO:0000256" key="1">
    <source>
        <dbReference type="SAM" id="Phobius"/>
    </source>
</evidence>
<evidence type="ECO:0000313" key="2">
    <source>
        <dbReference type="EMBL" id="MFD2761205.1"/>
    </source>
</evidence>
<name>A0ABW5V678_9BACI</name>
<keyword evidence="1" id="KW-1133">Transmembrane helix</keyword>
<dbReference type="RefSeq" id="WP_382393453.1">
    <property type="nucleotide sequence ID" value="NZ_JBHUNA010000020.1"/>
</dbReference>
<proteinExistence type="predicted"/>
<protein>
    <submittedName>
        <fullName evidence="2">Uncharacterized protein</fullName>
    </submittedName>
</protein>
<organism evidence="2 3">
    <name type="scientific">Lentibacillus juripiscarius</name>
    <dbReference type="NCBI Taxonomy" id="257446"/>
    <lineage>
        <taxon>Bacteria</taxon>
        <taxon>Bacillati</taxon>
        <taxon>Bacillota</taxon>
        <taxon>Bacilli</taxon>
        <taxon>Bacillales</taxon>
        <taxon>Bacillaceae</taxon>
        <taxon>Lentibacillus</taxon>
    </lineage>
</organism>
<comment type="caution">
    <text evidence="2">The sequence shown here is derived from an EMBL/GenBank/DDBJ whole genome shotgun (WGS) entry which is preliminary data.</text>
</comment>
<keyword evidence="3" id="KW-1185">Reference proteome</keyword>
<keyword evidence="1" id="KW-0472">Membrane</keyword>
<feature type="transmembrane region" description="Helical" evidence="1">
    <location>
        <begin position="47"/>
        <end position="67"/>
    </location>
</feature>
<dbReference type="EMBL" id="JBHUNA010000020">
    <property type="protein sequence ID" value="MFD2761205.1"/>
    <property type="molecule type" value="Genomic_DNA"/>
</dbReference>
<keyword evidence="1" id="KW-0812">Transmembrane</keyword>
<dbReference type="Proteomes" id="UP001597502">
    <property type="component" value="Unassembled WGS sequence"/>
</dbReference>
<accession>A0ABW5V678</accession>
<feature type="transmembrane region" description="Helical" evidence="1">
    <location>
        <begin position="12"/>
        <end position="41"/>
    </location>
</feature>
<gene>
    <name evidence="2" type="ORF">ACFSUO_09505</name>
</gene>
<evidence type="ECO:0000313" key="3">
    <source>
        <dbReference type="Proteomes" id="UP001597502"/>
    </source>
</evidence>
<reference evidence="3" key="1">
    <citation type="journal article" date="2019" name="Int. J. Syst. Evol. Microbiol.">
        <title>The Global Catalogue of Microorganisms (GCM) 10K type strain sequencing project: providing services to taxonomists for standard genome sequencing and annotation.</title>
        <authorList>
            <consortium name="The Broad Institute Genomics Platform"/>
            <consortium name="The Broad Institute Genome Sequencing Center for Infectious Disease"/>
            <person name="Wu L."/>
            <person name="Ma J."/>
        </authorList>
    </citation>
    <scope>NUCLEOTIDE SEQUENCE [LARGE SCALE GENOMIC DNA]</scope>
    <source>
        <strain evidence="3">TISTR 1535</strain>
    </source>
</reference>